<keyword evidence="4" id="KW-0804">Transcription</keyword>
<evidence type="ECO:0000256" key="2">
    <source>
        <dbReference type="ARBA" id="ARBA00023015"/>
    </source>
</evidence>
<evidence type="ECO:0008006" key="9">
    <source>
        <dbReference type="Google" id="ProtNLM"/>
    </source>
</evidence>
<evidence type="ECO:0000313" key="7">
    <source>
        <dbReference type="EMBL" id="OEL26318.1"/>
    </source>
</evidence>
<dbReference type="PANTHER" id="PTHR34397:SF22">
    <property type="entry name" value="OS05G0237600 PROTEIN"/>
    <property type="match status" value="1"/>
</dbReference>
<feature type="compositionally biased region" description="Low complexity" evidence="6">
    <location>
        <begin position="448"/>
        <end position="466"/>
    </location>
</feature>
<dbReference type="PANTHER" id="PTHR34397">
    <property type="entry name" value="OS05G0237600 PROTEIN"/>
    <property type="match status" value="1"/>
</dbReference>
<organism evidence="7 8">
    <name type="scientific">Dichanthelium oligosanthes</name>
    <dbReference type="NCBI Taxonomy" id="888268"/>
    <lineage>
        <taxon>Eukaryota</taxon>
        <taxon>Viridiplantae</taxon>
        <taxon>Streptophyta</taxon>
        <taxon>Embryophyta</taxon>
        <taxon>Tracheophyta</taxon>
        <taxon>Spermatophyta</taxon>
        <taxon>Magnoliopsida</taxon>
        <taxon>Liliopsida</taxon>
        <taxon>Poales</taxon>
        <taxon>Poaceae</taxon>
        <taxon>PACMAD clade</taxon>
        <taxon>Panicoideae</taxon>
        <taxon>Panicodae</taxon>
        <taxon>Paniceae</taxon>
        <taxon>Dichantheliinae</taxon>
        <taxon>Dichanthelium</taxon>
    </lineage>
</organism>
<feature type="compositionally biased region" description="Basic and acidic residues" evidence="6">
    <location>
        <begin position="75"/>
        <end position="86"/>
    </location>
</feature>
<accession>A0A1E5VMG4</accession>
<feature type="compositionally biased region" description="Basic and acidic residues" evidence="6">
    <location>
        <begin position="472"/>
        <end position="481"/>
    </location>
</feature>
<keyword evidence="2" id="KW-0805">Transcription regulation</keyword>
<feature type="compositionally biased region" description="Basic and acidic residues" evidence="6">
    <location>
        <begin position="1"/>
        <end position="14"/>
    </location>
</feature>
<dbReference type="GO" id="GO:0005634">
    <property type="term" value="C:nucleus"/>
    <property type="evidence" value="ECO:0007669"/>
    <property type="project" value="UniProtKB-SubCell"/>
</dbReference>
<gene>
    <name evidence="7" type="ORF">BAE44_0012665</name>
</gene>
<comment type="subcellular location">
    <subcellularLocation>
        <location evidence="1">Nucleus</location>
    </subcellularLocation>
</comment>
<dbReference type="InterPro" id="IPR003340">
    <property type="entry name" value="B3_DNA-bd"/>
</dbReference>
<reference evidence="7 8" key="1">
    <citation type="submission" date="2016-09" db="EMBL/GenBank/DDBJ databases">
        <title>The draft genome of Dichanthelium oligosanthes: A C3 panicoid grass species.</title>
        <authorList>
            <person name="Studer A.J."/>
            <person name="Schnable J.C."/>
            <person name="Brutnell T.P."/>
        </authorList>
    </citation>
    <scope>NUCLEOTIDE SEQUENCE [LARGE SCALE GENOMIC DNA]</scope>
    <source>
        <strain evidence="8">cv. Kellogg 1175</strain>
        <tissue evidence="7">Leaf</tissue>
    </source>
</reference>
<comment type="caution">
    <text evidence="7">The sequence shown here is derived from an EMBL/GenBank/DDBJ whole genome shotgun (WGS) entry which is preliminary data.</text>
</comment>
<dbReference type="OrthoDB" id="695844at2759"/>
<evidence type="ECO:0000256" key="5">
    <source>
        <dbReference type="ARBA" id="ARBA00023242"/>
    </source>
</evidence>
<feature type="region of interest" description="Disordered" evidence="6">
    <location>
        <begin position="392"/>
        <end position="536"/>
    </location>
</feature>
<dbReference type="Gene3D" id="2.40.330.10">
    <property type="entry name" value="DNA-binding pseudobarrel domain"/>
    <property type="match status" value="1"/>
</dbReference>
<evidence type="ECO:0000256" key="4">
    <source>
        <dbReference type="ARBA" id="ARBA00023163"/>
    </source>
</evidence>
<dbReference type="GO" id="GO:0003677">
    <property type="term" value="F:DNA binding"/>
    <property type="evidence" value="ECO:0007669"/>
    <property type="project" value="UniProtKB-KW"/>
</dbReference>
<keyword evidence="3" id="KW-0238">DNA-binding</keyword>
<dbReference type="AlphaFoldDB" id="A0A1E5VMG4"/>
<feature type="region of interest" description="Disordered" evidence="6">
    <location>
        <begin position="1"/>
        <end position="133"/>
    </location>
</feature>
<evidence type="ECO:0000256" key="3">
    <source>
        <dbReference type="ARBA" id="ARBA00023125"/>
    </source>
</evidence>
<dbReference type="EMBL" id="LWDX02034927">
    <property type="protein sequence ID" value="OEL26318.1"/>
    <property type="molecule type" value="Genomic_DNA"/>
</dbReference>
<keyword evidence="5" id="KW-0539">Nucleus</keyword>
<dbReference type="Proteomes" id="UP000095767">
    <property type="component" value="Unassembled WGS sequence"/>
</dbReference>
<feature type="compositionally biased region" description="Basic and acidic residues" evidence="6">
    <location>
        <begin position="31"/>
        <end position="41"/>
    </location>
</feature>
<feature type="compositionally biased region" description="Low complexity" evidence="6">
    <location>
        <begin position="117"/>
        <end position="129"/>
    </location>
</feature>
<evidence type="ECO:0000256" key="1">
    <source>
        <dbReference type="ARBA" id="ARBA00004123"/>
    </source>
</evidence>
<dbReference type="InterPro" id="IPR015300">
    <property type="entry name" value="DNA-bd_pseudobarrel_sf"/>
</dbReference>
<keyword evidence="8" id="KW-1185">Reference proteome</keyword>
<dbReference type="SUPFAM" id="SSF101936">
    <property type="entry name" value="DNA-binding pseudobarrel domain"/>
    <property type="match status" value="1"/>
</dbReference>
<name>A0A1E5VMG4_9POAL</name>
<evidence type="ECO:0000313" key="8">
    <source>
        <dbReference type="Proteomes" id="UP000095767"/>
    </source>
</evidence>
<evidence type="ECO:0000256" key="6">
    <source>
        <dbReference type="SAM" id="MobiDB-lite"/>
    </source>
</evidence>
<protein>
    <recommendedName>
        <fullName evidence="9">TF-B3 domain-containing protein</fullName>
    </recommendedName>
</protein>
<proteinExistence type="predicted"/>
<sequence length="558" mass="58770">MAGDDKTPEAALEKVRRRRRSASSGPAARRLRSELWGDDLGRFCSSAPPPPSVAPSSAARKKERRPSTRGGAEQVQREEKPEDAKNGGRSARGRLLRWEDTEDGVGTPPAPSRVDEAAVAAASASSGREGPVDLAEKARILKGKMPAAVNKSPPRRSAYHDDEAPGSGVKLMGDAIRSHGGAAAARFNNKPGKPSPNSNMRKDLGPPFWYGMGTRGQSTSTAGSDVVHKFDKLRVVSDKLRIALRELGLDDDAPNRVYGKMMSVSDRDTNQGRLQMSCKSWRADPGEYPLAVSLTAAEKEAALGGEGLALQAYDRCGKKYELNYRYVDTNKSYRLTNNWRKFLVSNGLVASERGAKDVMLDLWLFRPPEGNVGMVMLHYRKGDGDHADAAFEEEERRTRAWGQDDDAAAEAPSPPEPDGGGGGGNGDAVMEDVAGDADGNKGEGGAKAAGEEQAGGAPSEAAAAPNLSPDADGTKMEEKEAGSAPMEAAVQSSQEAPMEAAARSSSLGAAVNKEEAGSQGGEEAAPPSSADAGGFKKKPTQIEVLAAHALVLLSQGIS</sequence>
<dbReference type="CDD" id="cd10017">
    <property type="entry name" value="B3_DNA"/>
    <property type="match status" value="1"/>
</dbReference>